<proteinExistence type="predicted"/>
<reference evidence="1 3" key="1">
    <citation type="submission" date="2017-08" db="EMBL/GenBank/DDBJ databases">
        <title>Meningococcal Conjunctivitis and Endemic Carriage at a Military Recruit Training Center.</title>
        <authorList>
            <person name="Bobb A.J."/>
            <person name="Galac M.R."/>
            <person name="Snesrud E."/>
            <person name="Clagett C.D."/>
        </authorList>
    </citation>
    <scope>NUCLEOTIDE SEQUENCE [LARGE SCALE GENOMIC DNA]</scope>
    <source>
        <strain evidence="1 3">MRSN431200</strain>
    </source>
</reference>
<sequence>MKELTINDLTLVSGGFEFGRDYIEIAPVVGTAGGVASSVRAASMTGEAGAILTRSGVTGLRAGVVAIPLLAYNGTVWVNRNTKLQDNLGRLIDKVTGLDQSGNDYGDGTSY</sequence>
<dbReference type="RefSeq" id="WP_014574201.1">
    <property type="nucleotide sequence ID" value="NZ_CP009420.1"/>
</dbReference>
<dbReference type="EMBL" id="NVYQ01000202">
    <property type="protein sequence ID" value="RGB13217.1"/>
    <property type="molecule type" value="Genomic_DNA"/>
</dbReference>
<dbReference type="AlphaFoldDB" id="A0A425AT08"/>
<protein>
    <submittedName>
        <fullName evidence="2">Bacteriocin transporter</fullName>
    </submittedName>
</protein>
<dbReference type="EMBL" id="NWXB01000001">
    <property type="protein sequence ID" value="RQJ68862.1"/>
    <property type="molecule type" value="Genomic_DNA"/>
</dbReference>
<evidence type="ECO:0000313" key="4">
    <source>
        <dbReference type="Proteomes" id="UP000283829"/>
    </source>
</evidence>
<comment type="caution">
    <text evidence="2">The sequence shown here is derived from an EMBL/GenBank/DDBJ whole genome shotgun (WGS) entry which is preliminary data.</text>
</comment>
<evidence type="ECO:0000313" key="2">
    <source>
        <dbReference type="EMBL" id="RQJ68862.1"/>
    </source>
</evidence>
<dbReference type="Proteomes" id="UP000260504">
    <property type="component" value="Unassembled WGS sequence"/>
</dbReference>
<organism evidence="2 4">
    <name type="scientific">Neisseria meningitidis</name>
    <dbReference type="NCBI Taxonomy" id="487"/>
    <lineage>
        <taxon>Bacteria</taxon>
        <taxon>Pseudomonadati</taxon>
        <taxon>Pseudomonadota</taxon>
        <taxon>Betaproteobacteria</taxon>
        <taxon>Neisseriales</taxon>
        <taxon>Neisseriaceae</taxon>
        <taxon>Neisseria</taxon>
    </lineage>
</organism>
<reference evidence="2 4" key="2">
    <citation type="submission" date="2017-09" db="EMBL/GenBank/DDBJ databases">
        <title>Phenotypic and genotypic characterization of Colombian isolates of Neisseria meningitidis recovered from invasive disease.</title>
        <authorList>
            <person name="Duarte C."/>
            <person name="Gabastou J.M."/>
            <person name="Moreno J."/>
        </authorList>
    </citation>
    <scope>NUCLEOTIDE SEQUENCE [LARGE SCALE GENOMIC DNA]</scope>
    <source>
        <strain evidence="2 4">INS-Nm1124</strain>
    </source>
</reference>
<dbReference type="Proteomes" id="UP000283829">
    <property type="component" value="Unassembled WGS sequence"/>
</dbReference>
<accession>A0A425AT08</accession>
<gene>
    <name evidence="1" type="ORF">CIJ84_12265</name>
    <name evidence="2" type="ORF">COI09_01235</name>
</gene>
<evidence type="ECO:0000313" key="1">
    <source>
        <dbReference type="EMBL" id="RGB13217.1"/>
    </source>
</evidence>
<evidence type="ECO:0000313" key="3">
    <source>
        <dbReference type="Proteomes" id="UP000260504"/>
    </source>
</evidence>
<name>A0A425AT08_NEIME</name>